<dbReference type="InterPro" id="IPR027417">
    <property type="entry name" value="P-loop_NTPase"/>
</dbReference>
<organism evidence="1 2">
    <name type="scientific">Chloroflexus islandicus</name>
    <dbReference type="NCBI Taxonomy" id="1707952"/>
    <lineage>
        <taxon>Bacteria</taxon>
        <taxon>Bacillati</taxon>
        <taxon>Chloroflexota</taxon>
        <taxon>Chloroflexia</taxon>
        <taxon>Chloroflexales</taxon>
        <taxon>Chloroflexineae</taxon>
        <taxon>Chloroflexaceae</taxon>
        <taxon>Chloroflexus</taxon>
    </lineage>
</organism>
<protein>
    <recommendedName>
        <fullName evidence="3">CRISPR-associated protein Csx3</fullName>
    </recommendedName>
</protein>
<sequence>MNPFPAVMIGGPPHSGKSVLVYALSQALRQAQAAHYVLRACPDGEGDWSQETPADQVRLLRQKGQFSSAFVERVRRDIERRHLPLLVDVGGKPTLEQEQILRACTHAVLLAATPEGLAEWRERAERCGLILIAELQSVLYGEDRIDEATPVLRGVISKLERQHLPDGVMVQKLAERLQHLFAFTPEELRERLFQQAPTELIVDLDQLARADGITRWQPADLPRVLAEIPPADLSIHGRGPNWLYAALALHAAPQPVFLFDPRLGWVQPPVVERGDQPSAALQWTLTPKLGFTWLEAKPAQPHLDYDELQHMIAPALDPQRGVILSGKLPLWLLVGLALAYRQHPWLAVVQAQQYSNGIIVLSRDEQYRLGDVVRIG</sequence>
<dbReference type="SUPFAM" id="SSF52540">
    <property type="entry name" value="P-loop containing nucleoside triphosphate hydrolases"/>
    <property type="match status" value="1"/>
</dbReference>
<dbReference type="EMBL" id="LWQS01000075">
    <property type="protein sequence ID" value="OAN43787.1"/>
    <property type="molecule type" value="Genomic_DNA"/>
</dbReference>
<evidence type="ECO:0000313" key="2">
    <source>
        <dbReference type="Proteomes" id="UP000078287"/>
    </source>
</evidence>
<proteinExistence type="predicted"/>
<dbReference type="AlphaFoldDB" id="A0A178M6D2"/>
<dbReference type="OrthoDB" id="147271at2"/>
<evidence type="ECO:0000313" key="1">
    <source>
        <dbReference type="EMBL" id="OAN43787.1"/>
    </source>
</evidence>
<comment type="caution">
    <text evidence="1">The sequence shown here is derived from an EMBL/GenBank/DDBJ whole genome shotgun (WGS) entry which is preliminary data.</text>
</comment>
<dbReference type="RefSeq" id="WP_066789959.1">
    <property type="nucleotide sequence ID" value="NZ_LWQS01000075.1"/>
</dbReference>
<gene>
    <name evidence="1" type="ORF">A6A03_17880</name>
</gene>
<reference evidence="1 2" key="1">
    <citation type="submission" date="2016-04" db="EMBL/GenBank/DDBJ databases">
        <title>Chloroflexus islandicus sp. nov., a thermophilic filamentous anoxygenic phototrophic bacterium from geyser Strokkur (Iceland).</title>
        <authorList>
            <person name="Gaisin V.A."/>
            <person name="Kalashnikov A.M."/>
            <person name="Sukhacheva M.V."/>
            <person name="Grouzdev D.S."/>
            <person name="Ivanov T.M."/>
            <person name="Kuznetsov B."/>
            <person name="Gorlenko V.M."/>
        </authorList>
    </citation>
    <scope>NUCLEOTIDE SEQUENCE [LARGE SCALE GENOMIC DNA]</scope>
    <source>
        <strain evidence="2">isl-2</strain>
    </source>
</reference>
<dbReference type="Proteomes" id="UP000078287">
    <property type="component" value="Unassembled WGS sequence"/>
</dbReference>
<evidence type="ECO:0008006" key="3">
    <source>
        <dbReference type="Google" id="ProtNLM"/>
    </source>
</evidence>
<keyword evidence="2" id="KW-1185">Reference proteome</keyword>
<name>A0A178M6D2_9CHLR</name>
<dbReference type="InterPro" id="IPR013409">
    <property type="entry name" value="CRISPR-assoc_prot_Crn3/Csx3"/>
</dbReference>
<dbReference type="STRING" id="1707952.A6A03_17880"/>
<accession>A0A178M6D2</accession>
<dbReference type="Pfam" id="PF09620">
    <property type="entry name" value="Cas_csx3"/>
    <property type="match status" value="1"/>
</dbReference>